<evidence type="ECO:0000313" key="5">
    <source>
        <dbReference type="Proteomes" id="UP000663722"/>
    </source>
</evidence>
<keyword evidence="1" id="KW-0143">Chaperone</keyword>
<proteinExistence type="predicted"/>
<dbReference type="Proteomes" id="UP000663722">
    <property type="component" value="Chromosome"/>
</dbReference>
<protein>
    <submittedName>
        <fullName evidence="4">HSP70 cofactor GrpE domain-containing protein</fullName>
    </submittedName>
</protein>
<sequence length="369" mass="42827">MNDEDKAQDELIDKYNELKEALHEIEERYQTLIETNLYGIQEIDIYGNITFMNSVQYQILGYEEGELRGKQIWDLLASDSDRNELTDYLTKIALGEYARFPWVGKYVRKGGGTIALKVDWNCRRDTQETVTGFISIIGDILDSDVTLERFESQEGEEAEEEKTEIEADEPGLTDEHHIGTEADYSEFPGAYFEAEDMGFKLEQIQNQLDSLQQEFQSKLKYDAHKDKMIDKLHKELQEYKGDILKKYLQSMVMDIIQMIDNIRKLVNHYHSKGTCESDPAKILRLLESVPSDMEDIFYRQGVNSYTCDTPTFDATRQKILKTIETSDKSKDKTVAESLRSGYEWEGKIIRPEMVAVYIYKKETSFETEG</sequence>
<dbReference type="GO" id="GO:0000774">
    <property type="term" value="F:adenyl-nucleotide exchange factor activity"/>
    <property type="evidence" value="ECO:0007669"/>
    <property type="project" value="InterPro"/>
</dbReference>
<dbReference type="EMBL" id="CP061800">
    <property type="protein sequence ID" value="QTA84797.1"/>
    <property type="molecule type" value="Genomic_DNA"/>
</dbReference>
<evidence type="ECO:0000313" key="4">
    <source>
        <dbReference type="EMBL" id="QTA84797.1"/>
    </source>
</evidence>
<organism evidence="4 5">
    <name type="scientific">Desulfonema magnum</name>
    <dbReference type="NCBI Taxonomy" id="45655"/>
    <lineage>
        <taxon>Bacteria</taxon>
        <taxon>Pseudomonadati</taxon>
        <taxon>Thermodesulfobacteriota</taxon>
        <taxon>Desulfobacteria</taxon>
        <taxon>Desulfobacterales</taxon>
        <taxon>Desulfococcaceae</taxon>
        <taxon>Desulfonema</taxon>
    </lineage>
</organism>
<dbReference type="InterPro" id="IPR000740">
    <property type="entry name" value="GrpE"/>
</dbReference>
<dbReference type="RefSeq" id="WP_207681124.1">
    <property type="nucleotide sequence ID" value="NZ_CP061800.1"/>
</dbReference>
<evidence type="ECO:0000256" key="1">
    <source>
        <dbReference type="ARBA" id="ARBA00023186"/>
    </source>
</evidence>
<keyword evidence="5" id="KW-1185">Reference proteome</keyword>
<dbReference type="PROSITE" id="PS50112">
    <property type="entry name" value="PAS"/>
    <property type="match status" value="1"/>
</dbReference>
<accession>A0A975BG52</accession>
<reference evidence="4" key="1">
    <citation type="journal article" date="2021" name="Microb. Physiol.">
        <title>Proteogenomic Insights into the Physiology of Marine, Sulfate-Reducing, Filamentous Desulfonema limicola and Desulfonema magnum.</title>
        <authorList>
            <person name="Schnaars V."/>
            <person name="Wohlbrand L."/>
            <person name="Scheve S."/>
            <person name="Hinrichs C."/>
            <person name="Reinhardt R."/>
            <person name="Rabus R."/>
        </authorList>
    </citation>
    <scope>NUCLEOTIDE SEQUENCE</scope>
    <source>
        <strain evidence="4">4be13</strain>
    </source>
</reference>
<dbReference type="PRINTS" id="PR00773">
    <property type="entry name" value="GRPEPROTEIN"/>
</dbReference>
<dbReference type="Pfam" id="PF01025">
    <property type="entry name" value="GrpE"/>
    <property type="match status" value="1"/>
</dbReference>
<keyword evidence="2" id="KW-0175">Coiled coil</keyword>
<dbReference type="InterPro" id="IPR009012">
    <property type="entry name" value="GrpE_head"/>
</dbReference>
<dbReference type="NCBIfam" id="TIGR00229">
    <property type="entry name" value="sensory_box"/>
    <property type="match status" value="1"/>
</dbReference>
<dbReference type="SUPFAM" id="SSF55785">
    <property type="entry name" value="PYP-like sensor domain (PAS domain)"/>
    <property type="match status" value="1"/>
</dbReference>
<feature type="coiled-coil region" evidence="2">
    <location>
        <begin position="1"/>
        <end position="35"/>
    </location>
</feature>
<dbReference type="GO" id="GO:0051087">
    <property type="term" value="F:protein-folding chaperone binding"/>
    <property type="evidence" value="ECO:0007669"/>
    <property type="project" value="InterPro"/>
</dbReference>
<dbReference type="Gene3D" id="2.30.22.10">
    <property type="entry name" value="Head domain of nucleotide exchange factor GrpE"/>
    <property type="match status" value="1"/>
</dbReference>
<feature type="coiled-coil region" evidence="2">
    <location>
        <begin position="194"/>
        <end position="221"/>
    </location>
</feature>
<evidence type="ECO:0000256" key="2">
    <source>
        <dbReference type="SAM" id="Coils"/>
    </source>
</evidence>
<dbReference type="AlphaFoldDB" id="A0A975BG52"/>
<dbReference type="SUPFAM" id="SSF51064">
    <property type="entry name" value="Head domain of nucleotide exchange factor GrpE"/>
    <property type="match status" value="1"/>
</dbReference>
<dbReference type="InterPro" id="IPR035965">
    <property type="entry name" value="PAS-like_dom_sf"/>
</dbReference>
<gene>
    <name evidence="4" type="ORF">dnm_007970</name>
</gene>
<dbReference type="Gene3D" id="3.30.450.20">
    <property type="entry name" value="PAS domain"/>
    <property type="match status" value="1"/>
</dbReference>
<feature type="domain" description="PAS" evidence="3">
    <location>
        <begin position="25"/>
        <end position="96"/>
    </location>
</feature>
<evidence type="ECO:0000259" key="3">
    <source>
        <dbReference type="PROSITE" id="PS50112"/>
    </source>
</evidence>
<dbReference type="CDD" id="cd00130">
    <property type="entry name" value="PAS"/>
    <property type="match status" value="1"/>
</dbReference>
<dbReference type="GO" id="GO:0042803">
    <property type="term" value="F:protein homodimerization activity"/>
    <property type="evidence" value="ECO:0007669"/>
    <property type="project" value="InterPro"/>
</dbReference>
<dbReference type="GO" id="GO:0006355">
    <property type="term" value="P:regulation of DNA-templated transcription"/>
    <property type="evidence" value="ECO:0007669"/>
    <property type="project" value="InterPro"/>
</dbReference>
<name>A0A975BG52_9BACT</name>
<dbReference type="GO" id="GO:0006457">
    <property type="term" value="P:protein folding"/>
    <property type="evidence" value="ECO:0007669"/>
    <property type="project" value="InterPro"/>
</dbReference>
<dbReference type="InterPro" id="IPR013767">
    <property type="entry name" value="PAS_fold"/>
</dbReference>
<dbReference type="InterPro" id="IPR000014">
    <property type="entry name" value="PAS"/>
</dbReference>
<dbReference type="KEGG" id="dmm:dnm_007970"/>
<dbReference type="Pfam" id="PF00989">
    <property type="entry name" value="PAS"/>
    <property type="match status" value="1"/>
</dbReference>